<keyword evidence="2" id="KW-0645">Protease</keyword>
<dbReference type="Pfam" id="PF05903">
    <property type="entry name" value="Peptidase_C97"/>
    <property type="match status" value="1"/>
</dbReference>
<dbReference type="GeneID" id="136801508"/>
<evidence type="ECO:0000313" key="7">
    <source>
        <dbReference type="Proteomes" id="UP000594262"/>
    </source>
</evidence>
<dbReference type="InterPro" id="IPR016024">
    <property type="entry name" value="ARM-type_fold"/>
</dbReference>
<dbReference type="RefSeq" id="XP_066914247.1">
    <property type="nucleotide sequence ID" value="XM_067058146.1"/>
</dbReference>
<proteinExistence type="inferred from homology"/>
<dbReference type="InterPro" id="IPR042266">
    <property type="entry name" value="PPPDE_sf"/>
</dbReference>
<dbReference type="Proteomes" id="UP000594262">
    <property type="component" value="Unplaced"/>
</dbReference>
<dbReference type="PANTHER" id="PTHR12378">
    <property type="entry name" value="DESUMOYLATING ISOPEPTIDASE"/>
    <property type="match status" value="1"/>
</dbReference>
<dbReference type="EnsemblMetazoa" id="CLYHEMT014772.1">
    <property type="protein sequence ID" value="CLYHEMP014772.1"/>
    <property type="gene ID" value="CLYHEMG014772"/>
</dbReference>
<evidence type="ECO:0000256" key="4">
    <source>
        <dbReference type="SAM" id="MobiDB-lite"/>
    </source>
</evidence>
<evidence type="ECO:0000259" key="5">
    <source>
        <dbReference type="PROSITE" id="PS51858"/>
    </source>
</evidence>
<protein>
    <recommendedName>
        <fullName evidence="5">PPPDE domain-containing protein</fullName>
    </recommendedName>
</protein>
<dbReference type="GO" id="GO:0070646">
    <property type="term" value="P:protein modification by small protein removal"/>
    <property type="evidence" value="ECO:0007669"/>
    <property type="project" value="TreeGrafter"/>
</dbReference>
<dbReference type="SUPFAM" id="SSF48371">
    <property type="entry name" value="ARM repeat"/>
    <property type="match status" value="1"/>
</dbReference>
<evidence type="ECO:0000313" key="6">
    <source>
        <dbReference type="EnsemblMetazoa" id="CLYHEMP014772.1"/>
    </source>
</evidence>
<dbReference type="RefSeq" id="XP_066914246.1">
    <property type="nucleotide sequence ID" value="XM_067058145.1"/>
</dbReference>
<dbReference type="AlphaFoldDB" id="A0A7M5WXQ4"/>
<dbReference type="InterPro" id="IPR008580">
    <property type="entry name" value="PPPDE_dom"/>
</dbReference>
<evidence type="ECO:0000256" key="3">
    <source>
        <dbReference type="ARBA" id="ARBA00022801"/>
    </source>
</evidence>
<sequence>MKKVNLYIYDISKGMARQLSLPLIGKQIDGIWHTAIVCFGKEYYFGSDGITNCAPCGTILGQPDETVCLGETSVTKRIFHEYLAGLSREAFRPERYDLFLHNCNTFSNEVSQFLTGKKIPSHITDLPQDVMSTPFGAMISQFIQNVRVHPSALQNGGGPPTNNDAPTLHLEDDEDEEAPYEGNPDYHPMEPPHKDHSASVTSYDDKNRKTSLKPHIYPVNLEELDDSISYLKKCFDKYSKDLDKLRSILEEIEFDFGSEEDVRYDITDTLSCLCKELQTRNPDPKAFKAVLVTLKASALNLSKIFKYAEGDEIVLMVINKLQHGPANDVKLLRIQFLANLLSVYELRNHLLAIDSMLRILVNLTVSSILDGPGPFVREAGCCLAYSLSIVKINDDHAFELSSALLHVVAELSYNSKAREYSIAALQNFTKKFDQVAELAQMIVPDVYASELESPISV</sequence>
<dbReference type="OrthoDB" id="21221at2759"/>
<evidence type="ECO:0000256" key="1">
    <source>
        <dbReference type="ARBA" id="ARBA00008140"/>
    </source>
</evidence>
<dbReference type="Gene3D" id="3.90.1720.30">
    <property type="entry name" value="PPPDE domains"/>
    <property type="match status" value="1"/>
</dbReference>
<dbReference type="SMART" id="SM01179">
    <property type="entry name" value="DUF862"/>
    <property type="match status" value="1"/>
</dbReference>
<comment type="similarity">
    <text evidence="1">Belongs to the DeSI family.</text>
</comment>
<feature type="region of interest" description="Disordered" evidence="4">
    <location>
        <begin position="150"/>
        <end position="207"/>
    </location>
</feature>
<accession>A0A7M5WXQ4</accession>
<dbReference type="EnsemblMetazoa" id="CLYHEMT014772.2">
    <property type="protein sequence ID" value="CLYHEMP014772.2"/>
    <property type="gene ID" value="CLYHEMG014772"/>
</dbReference>
<dbReference type="PANTHER" id="PTHR12378:SF7">
    <property type="entry name" value="DESUMOYLATING ISOPEPTIDASE 1"/>
    <property type="match status" value="1"/>
</dbReference>
<feature type="domain" description="PPPDE" evidence="5">
    <location>
        <begin position="2"/>
        <end position="144"/>
    </location>
</feature>
<keyword evidence="7" id="KW-1185">Reference proteome</keyword>
<dbReference type="GO" id="GO:0006508">
    <property type="term" value="P:proteolysis"/>
    <property type="evidence" value="ECO:0007669"/>
    <property type="project" value="UniProtKB-KW"/>
</dbReference>
<keyword evidence="3" id="KW-0378">Hydrolase</keyword>
<evidence type="ECO:0000256" key="2">
    <source>
        <dbReference type="ARBA" id="ARBA00022670"/>
    </source>
</evidence>
<dbReference type="PROSITE" id="PS51858">
    <property type="entry name" value="PPPDE"/>
    <property type="match status" value="1"/>
</dbReference>
<dbReference type="GO" id="GO:0008233">
    <property type="term" value="F:peptidase activity"/>
    <property type="evidence" value="ECO:0007669"/>
    <property type="project" value="UniProtKB-KW"/>
</dbReference>
<organism evidence="6 7">
    <name type="scientific">Clytia hemisphaerica</name>
    <dbReference type="NCBI Taxonomy" id="252671"/>
    <lineage>
        <taxon>Eukaryota</taxon>
        <taxon>Metazoa</taxon>
        <taxon>Cnidaria</taxon>
        <taxon>Hydrozoa</taxon>
        <taxon>Hydroidolina</taxon>
        <taxon>Leptothecata</taxon>
        <taxon>Obeliida</taxon>
        <taxon>Clytiidae</taxon>
        <taxon>Clytia</taxon>
    </lineage>
</organism>
<feature type="compositionally biased region" description="Basic and acidic residues" evidence="4">
    <location>
        <begin position="187"/>
        <end position="207"/>
    </location>
</feature>
<reference evidence="6" key="1">
    <citation type="submission" date="2021-01" db="UniProtKB">
        <authorList>
            <consortium name="EnsemblMetazoa"/>
        </authorList>
    </citation>
    <scope>IDENTIFICATION</scope>
</reference>
<name>A0A7M5WXQ4_9CNID</name>